<accession>A0ABS1RMV1</accession>
<protein>
    <submittedName>
        <fullName evidence="7">OmpA family protein</fullName>
    </submittedName>
</protein>
<dbReference type="PRINTS" id="PR01021">
    <property type="entry name" value="OMPADOMAIN"/>
</dbReference>
<dbReference type="InterPro" id="IPR006664">
    <property type="entry name" value="OMP_bac"/>
</dbReference>
<evidence type="ECO:0000256" key="3">
    <source>
        <dbReference type="ARBA" id="ARBA00023237"/>
    </source>
</evidence>
<reference evidence="7 8" key="1">
    <citation type="submission" date="2021-01" db="EMBL/GenBank/DDBJ databases">
        <title>Draft genomes of Rhodovulum sulfidophilum.</title>
        <authorList>
            <person name="Guzman M.S."/>
        </authorList>
    </citation>
    <scope>NUCLEOTIDE SEQUENCE [LARGE SCALE GENOMIC DNA]</scope>
    <source>
        <strain evidence="7 8">AB35</strain>
    </source>
</reference>
<dbReference type="CDD" id="cd07185">
    <property type="entry name" value="OmpA_C-like"/>
    <property type="match status" value="1"/>
</dbReference>
<dbReference type="SUPFAM" id="SSF103088">
    <property type="entry name" value="OmpA-like"/>
    <property type="match status" value="1"/>
</dbReference>
<dbReference type="Proteomes" id="UP000604473">
    <property type="component" value="Unassembled WGS sequence"/>
</dbReference>
<organism evidence="7 8">
    <name type="scientific">Rhodovulum sulfidophilum</name>
    <name type="common">Rhodobacter sulfidophilus</name>
    <dbReference type="NCBI Taxonomy" id="35806"/>
    <lineage>
        <taxon>Bacteria</taxon>
        <taxon>Pseudomonadati</taxon>
        <taxon>Pseudomonadota</taxon>
        <taxon>Alphaproteobacteria</taxon>
        <taxon>Rhodobacterales</taxon>
        <taxon>Paracoccaceae</taxon>
        <taxon>Rhodovulum</taxon>
    </lineage>
</organism>
<comment type="caution">
    <text evidence="7">The sequence shown here is derived from an EMBL/GenBank/DDBJ whole genome shotgun (WGS) entry which is preliminary data.</text>
</comment>
<dbReference type="Gene3D" id="3.30.1330.60">
    <property type="entry name" value="OmpA-like domain"/>
    <property type="match status" value="1"/>
</dbReference>
<evidence type="ECO:0000256" key="4">
    <source>
        <dbReference type="PROSITE-ProRule" id="PRU00473"/>
    </source>
</evidence>
<sequence length="327" mass="34318">MSARRPLLTLALLWSGLLLWPGLAGAMVPEIPEMATVAADETEAASSLRIPTGPYDGQVVPSQRAEGAIRRLVWQAPLDGRSTLQVIDPLKAELIAGGYRIAFQCAAAGCGGFDFRFATDTLPEPAMHVDLGDFRFLAAEKARPDGTDHVTLMVSRSEERAFVQVTQVGRPDPAPAVQSTKSPGDSLRIETADGRSASAQDEATLADRLARDGHAVLAGIDFATAAATLGTGPFTALEALADYLRAHPGSKVVLVGHTDTQGGLAGNIALSKKRAEAVRDHLVTKLGIPAAQVAAEGVGFLAPLSSNATDRGRTENRRVEAVLDTSQ</sequence>
<feature type="region of interest" description="Disordered" evidence="5">
    <location>
        <begin position="306"/>
        <end position="327"/>
    </location>
</feature>
<evidence type="ECO:0000313" key="8">
    <source>
        <dbReference type="Proteomes" id="UP000604473"/>
    </source>
</evidence>
<proteinExistence type="predicted"/>
<name>A0ABS1RMV1_RHOSU</name>
<keyword evidence="3" id="KW-0998">Cell outer membrane</keyword>
<dbReference type="Pfam" id="PF00691">
    <property type="entry name" value="OmpA"/>
    <property type="match status" value="1"/>
</dbReference>
<dbReference type="InterPro" id="IPR036737">
    <property type="entry name" value="OmpA-like_sf"/>
</dbReference>
<feature type="domain" description="OmpA-like" evidence="6">
    <location>
        <begin position="209"/>
        <end position="327"/>
    </location>
</feature>
<evidence type="ECO:0000313" key="7">
    <source>
        <dbReference type="EMBL" id="MBL3607376.1"/>
    </source>
</evidence>
<dbReference type="InterPro" id="IPR006665">
    <property type="entry name" value="OmpA-like"/>
</dbReference>
<dbReference type="InterPro" id="IPR050330">
    <property type="entry name" value="Bact_OuterMem_StrucFunc"/>
</dbReference>
<dbReference type="PANTHER" id="PTHR30329:SF21">
    <property type="entry name" value="LIPOPROTEIN YIAD-RELATED"/>
    <property type="match status" value="1"/>
</dbReference>
<comment type="subcellular location">
    <subcellularLocation>
        <location evidence="1">Cell outer membrane</location>
    </subcellularLocation>
</comment>
<dbReference type="PROSITE" id="PS51123">
    <property type="entry name" value="OMPA_2"/>
    <property type="match status" value="1"/>
</dbReference>
<dbReference type="EMBL" id="JAESJJ010000001">
    <property type="protein sequence ID" value="MBL3607376.1"/>
    <property type="molecule type" value="Genomic_DNA"/>
</dbReference>
<evidence type="ECO:0000256" key="1">
    <source>
        <dbReference type="ARBA" id="ARBA00004442"/>
    </source>
</evidence>
<evidence type="ECO:0000259" key="6">
    <source>
        <dbReference type="PROSITE" id="PS51123"/>
    </source>
</evidence>
<feature type="compositionally biased region" description="Basic and acidic residues" evidence="5">
    <location>
        <begin position="310"/>
        <end position="321"/>
    </location>
</feature>
<gene>
    <name evidence="7" type="ORF">JMM60_00975</name>
</gene>
<evidence type="ECO:0000256" key="2">
    <source>
        <dbReference type="ARBA" id="ARBA00023136"/>
    </source>
</evidence>
<dbReference type="PANTHER" id="PTHR30329">
    <property type="entry name" value="STATOR ELEMENT OF FLAGELLAR MOTOR COMPLEX"/>
    <property type="match status" value="1"/>
</dbReference>
<keyword evidence="8" id="KW-1185">Reference proteome</keyword>
<dbReference type="RefSeq" id="WP_202247028.1">
    <property type="nucleotide sequence ID" value="NZ_JAESJJ010000001.1"/>
</dbReference>
<keyword evidence="2 4" id="KW-0472">Membrane</keyword>
<evidence type="ECO:0000256" key="5">
    <source>
        <dbReference type="SAM" id="MobiDB-lite"/>
    </source>
</evidence>